<proteinExistence type="predicted"/>
<feature type="transmembrane region" description="Helical" evidence="2">
    <location>
        <begin position="51"/>
        <end position="71"/>
    </location>
</feature>
<dbReference type="EMBL" id="LSSM01004140">
    <property type="protein sequence ID" value="OMJ15736.1"/>
    <property type="molecule type" value="Genomic_DNA"/>
</dbReference>
<keyword evidence="2" id="KW-0812">Transmembrane</keyword>
<sequence>MGYSDKSGLKYGKRKELLDQNREFDGLSLKEKESMETDLLYVMPFSKQIRGYNLVALAFMGSSVFLVPYLIYNVEYYVGASIMAATASMIPAAFIKMWTRNLVDKVWIHQRVPSEDKALSGSKKDLFDAVESMNSSLSAFYSDKGARSVTIKNADFEKLVYSDIAPKLSFRSYRIFGRPVTTTVDMSKVHAGNVMKPSSSAESSGGSGRAQEVSGGGRQQANKSVIQYTLEYHKSGDKRDGLPKLRTVYLFSEAIGTNPYLKALNKFVNYKSGINLNSDKKNQDLIDFKV</sequence>
<organism evidence="3 4">
    <name type="scientific">Smittium culicis</name>
    <dbReference type="NCBI Taxonomy" id="133412"/>
    <lineage>
        <taxon>Eukaryota</taxon>
        <taxon>Fungi</taxon>
        <taxon>Fungi incertae sedis</taxon>
        <taxon>Zoopagomycota</taxon>
        <taxon>Kickxellomycotina</taxon>
        <taxon>Harpellomycetes</taxon>
        <taxon>Harpellales</taxon>
        <taxon>Legeriomycetaceae</taxon>
        <taxon>Smittium</taxon>
    </lineage>
</organism>
<keyword evidence="4" id="KW-1185">Reference proteome</keyword>
<comment type="caution">
    <text evidence="3">The sequence shown here is derived from an EMBL/GenBank/DDBJ whole genome shotgun (WGS) entry which is preliminary data.</text>
</comment>
<dbReference type="AlphaFoldDB" id="A0A1R1XMA9"/>
<evidence type="ECO:0000256" key="2">
    <source>
        <dbReference type="SAM" id="Phobius"/>
    </source>
</evidence>
<keyword evidence="2" id="KW-0472">Membrane</keyword>
<dbReference type="OrthoDB" id="5628121at2759"/>
<evidence type="ECO:0000256" key="1">
    <source>
        <dbReference type="SAM" id="MobiDB-lite"/>
    </source>
</evidence>
<feature type="region of interest" description="Disordered" evidence="1">
    <location>
        <begin position="192"/>
        <end position="220"/>
    </location>
</feature>
<name>A0A1R1XMA9_9FUNG</name>
<feature type="transmembrane region" description="Helical" evidence="2">
    <location>
        <begin position="77"/>
        <end position="95"/>
    </location>
</feature>
<keyword evidence="2" id="KW-1133">Transmembrane helix</keyword>
<evidence type="ECO:0000313" key="3">
    <source>
        <dbReference type="EMBL" id="OMJ15736.1"/>
    </source>
</evidence>
<reference evidence="4" key="1">
    <citation type="submission" date="2017-01" db="EMBL/GenBank/DDBJ databases">
        <authorList>
            <person name="Wang Y."/>
            <person name="White M."/>
            <person name="Kvist S."/>
            <person name="Moncalvo J.-M."/>
        </authorList>
    </citation>
    <scope>NUCLEOTIDE SEQUENCE [LARGE SCALE GENOMIC DNA]</scope>
    <source>
        <strain evidence="4">ID-206-W2</strain>
    </source>
</reference>
<protein>
    <submittedName>
        <fullName evidence="3">Uncharacterized protein</fullName>
    </submittedName>
</protein>
<evidence type="ECO:0000313" key="4">
    <source>
        <dbReference type="Proteomes" id="UP000187429"/>
    </source>
</evidence>
<dbReference type="Proteomes" id="UP000187429">
    <property type="component" value="Unassembled WGS sequence"/>
</dbReference>
<accession>A0A1R1XMA9</accession>
<gene>
    <name evidence="3" type="ORF">AYI69_g8099</name>
</gene>